<reference evidence="5" key="1">
    <citation type="submission" date="2016-06" db="EMBL/GenBank/DDBJ databases">
        <authorList>
            <person name="Varghese N."/>
            <person name="Submissions Spin"/>
        </authorList>
    </citation>
    <scope>NUCLEOTIDE SEQUENCE [LARGE SCALE GENOMIC DNA]</scope>
    <source>
        <strain evidence="5">DSM 45161</strain>
    </source>
</reference>
<evidence type="ECO:0000256" key="2">
    <source>
        <dbReference type="SAM" id="Phobius"/>
    </source>
</evidence>
<accession>A0A1C5GYD5</accession>
<keyword evidence="5" id="KW-1185">Reference proteome</keyword>
<organism evidence="4 5">
    <name type="scientific">Micromonospora coxensis</name>
    <dbReference type="NCBI Taxonomy" id="356852"/>
    <lineage>
        <taxon>Bacteria</taxon>
        <taxon>Bacillati</taxon>
        <taxon>Actinomycetota</taxon>
        <taxon>Actinomycetes</taxon>
        <taxon>Micromonosporales</taxon>
        <taxon>Micromonosporaceae</taxon>
        <taxon>Micromonospora</taxon>
    </lineage>
</organism>
<keyword evidence="2" id="KW-0812">Transmembrane</keyword>
<dbReference type="Pfam" id="PF03704">
    <property type="entry name" value="BTAD"/>
    <property type="match status" value="1"/>
</dbReference>
<dbReference type="InterPro" id="IPR011990">
    <property type="entry name" value="TPR-like_helical_dom_sf"/>
</dbReference>
<dbReference type="Gene3D" id="1.25.40.10">
    <property type="entry name" value="Tetratricopeptide repeat domain"/>
    <property type="match status" value="1"/>
</dbReference>
<feature type="transmembrane region" description="Helical" evidence="2">
    <location>
        <begin position="52"/>
        <end position="74"/>
    </location>
</feature>
<keyword evidence="2" id="KW-0472">Membrane</keyword>
<dbReference type="RefSeq" id="WP_157744893.1">
    <property type="nucleotide sequence ID" value="NZ_LT607753.1"/>
</dbReference>
<evidence type="ECO:0000259" key="3">
    <source>
        <dbReference type="SMART" id="SM01043"/>
    </source>
</evidence>
<evidence type="ECO:0000256" key="1">
    <source>
        <dbReference type="SAM" id="MobiDB-lite"/>
    </source>
</evidence>
<feature type="region of interest" description="Disordered" evidence="1">
    <location>
        <begin position="112"/>
        <end position="147"/>
    </location>
</feature>
<sequence>MNWPRRVMSAVIVLAVLTVPPWLLATLAGPPLPGWPSSAQLRDWIADPLTRRTLTAGLTTAAWILWFTLAYTVAVSTARKLQAGARWLSRVPLPTPWQAAATGMAGAAALTAAHTPTAEPPAPATPVSTGDQHRHIPDTTRTHSGEGVTVEGGWLPDETAQQITAAAALLWLRRRRTYQPGHPADSSPPTPLPATVTAVQAATAHPPESTPTGTAVPHLPAAGVALTGDGATDAARGVLITRLLAALHHPPDTTSMLITRAALTTLVGAIEADNIPGLRVVDTVEQATTLLSSHAHLPAAPDGDAEPPELVLLIDPATAATAGRLIASTVSQARVVTFAATEFGHTWHVDRHGHTRDQQAGQPGPRLCVLDRTAATDLLTVLTRPTTETPHDSSDPELSLPRTANSLRIPRQPARSASRPPAPPAPAPPVARLQVLGRPALIIDGQPVTIRRSAALQVLVLLAVHPEGATTTHLVHAIWPGLPAHTVTGRLYTTLSDLRTAIRAATPTALVDHTDDRYHLNPHAVDVDLWRLHTAVHHAATTLTDPTPAWQTVIDTYTGDLAAGHSWTWIDPPREATRRLVLDAYTHLASTQSDPEHRLRLLQDAIRVDPYNEPMHRLAAEHLRAQGEPDAATRLLHSLQQRLHAAGIADGQPAPTPR</sequence>
<dbReference type="AlphaFoldDB" id="A0A1C5GYD5"/>
<dbReference type="PANTHER" id="PTHR35807">
    <property type="entry name" value="TRANSCRIPTIONAL REGULATOR REDD-RELATED"/>
    <property type="match status" value="1"/>
</dbReference>
<feature type="compositionally biased region" description="Low complexity" evidence="1">
    <location>
        <begin position="410"/>
        <end position="419"/>
    </location>
</feature>
<gene>
    <name evidence="4" type="ORF">GA0070614_0483</name>
</gene>
<dbReference type="InterPro" id="IPR036388">
    <property type="entry name" value="WH-like_DNA-bd_sf"/>
</dbReference>
<protein>
    <submittedName>
        <fullName evidence="4">DNA-binding transcriptional activator of the SARP family</fullName>
    </submittedName>
</protein>
<dbReference type="Proteomes" id="UP000198215">
    <property type="component" value="Chromosome I"/>
</dbReference>
<feature type="compositionally biased region" description="Basic and acidic residues" evidence="1">
    <location>
        <begin position="131"/>
        <end position="144"/>
    </location>
</feature>
<dbReference type="OrthoDB" id="8444614at2"/>
<dbReference type="SMART" id="SM01043">
    <property type="entry name" value="BTAD"/>
    <property type="match status" value="1"/>
</dbReference>
<proteinExistence type="predicted"/>
<keyword evidence="4" id="KW-0238">DNA-binding</keyword>
<name>A0A1C5GYD5_9ACTN</name>
<dbReference type="Gene3D" id="1.10.10.10">
    <property type="entry name" value="Winged helix-like DNA-binding domain superfamily/Winged helix DNA-binding domain"/>
    <property type="match status" value="1"/>
</dbReference>
<feature type="compositionally biased region" description="Pro residues" evidence="1">
    <location>
        <begin position="420"/>
        <end position="429"/>
    </location>
</feature>
<dbReference type="InterPro" id="IPR005158">
    <property type="entry name" value="BTAD"/>
</dbReference>
<dbReference type="InterPro" id="IPR051677">
    <property type="entry name" value="AfsR-DnrI-RedD_regulator"/>
</dbReference>
<evidence type="ECO:0000313" key="4">
    <source>
        <dbReference type="EMBL" id="SCG38171.1"/>
    </source>
</evidence>
<dbReference type="EMBL" id="LT607753">
    <property type="protein sequence ID" value="SCG38171.1"/>
    <property type="molecule type" value="Genomic_DNA"/>
</dbReference>
<feature type="region of interest" description="Disordered" evidence="1">
    <location>
        <begin position="382"/>
        <end position="430"/>
    </location>
</feature>
<feature type="domain" description="Bacterial transcriptional activator" evidence="3">
    <location>
        <begin position="527"/>
        <end position="655"/>
    </location>
</feature>
<keyword evidence="2" id="KW-1133">Transmembrane helix</keyword>
<evidence type="ECO:0000313" key="5">
    <source>
        <dbReference type="Proteomes" id="UP000198215"/>
    </source>
</evidence>
<dbReference type="GO" id="GO:0003677">
    <property type="term" value="F:DNA binding"/>
    <property type="evidence" value="ECO:0007669"/>
    <property type="project" value="UniProtKB-KW"/>
</dbReference>